<sequence length="326" mass="35676">MWRYLTKNTFKTLYVIAIIFTVSSCTHTPEKKPAFSIGIATWPGFAPGYIGIKKGFFKDLDVKFYIIDDFNARQAAYVSGKTQATIGTIDSYAFDIAHGISGKLALITDQSNGADGIIVKPSIQAVAQLKSKKIAFTRGSPSHFFLLTLLKENGLTMNDITSVQVDDPGKAGEAFLSGNVDGAVTWEPNITQIVQSGKGKILVDTKSKPGILVDAIEFNDGVLANRKGDIQVFIAGWLKSVEYIKSHPDESYKIMADAMKIPSKEFPNMASEIVYADKALNQNWLLADSGRKAKQLFESASEIWYRQGLINKKVSGSGLIIGDFIK</sequence>
<dbReference type="EMBL" id="CP022743">
    <property type="protein sequence ID" value="ASU34267.1"/>
    <property type="molecule type" value="Genomic_DNA"/>
</dbReference>
<dbReference type="AlphaFoldDB" id="A0A223NWM3"/>
<dbReference type="GO" id="GO:0042597">
    <property type="term" value="C:periplasmic space"/>
    <property type="evidence" value="ECO:0007669"/>
    <property type="project" value="UniProtKB-SubCell"/>
</dbReference>
<evidence type="ECO:0000313" key="5">
    <source>
        <dbReference type="EMBL" id="ASU34267.1"/>
    </source>
</evidence>
<evidence type="ECO:0000256" key="1">
    <source>
        <dbReference type="ARBA" id="ARBA00004418"/>
    </source>
</evidence>
<protein>
    <submittedName>
        <fullName evidence="5">NitT/TauT family transport system substrate-binding protein</fullName>
    </submittedName>
</protein>
<proteinExistence type="inferred from homology"/>
<dbReference type="SUPFAM" id="SSF53850">
    <property type="entry name" value="Periplasmic binding protein-like II"/>
    <property type="match status" value="1"/>
</dbReference>
<dbReference type="PROSITE" id="PS51257">
    <property type="entry name" value="PROKAR_LIPOPROTEIN"/>
    <property type="match status" value="1"/>
</dbReference>
<accession>A0A223NWM3</accession>
<dbReference type="Proteomes" id="UP000215002">
    <property type="component" value="Chromosome"/>
</dbReference>
<organism evidence="5 6">
    <name type="scientific">Mucilaginibacter xinganensis</name>
    <dbReference type="NCBI Taxonomy" id="1234841"/>
    <lineage>
        <taxon>Bacteria</taxon>
        <taxon>Pseudomonadati</taxon>
        <taxon>Bacteroidota</taxon>
        <taxon>Sphingobacteriia</taxon>
        <taxon>Sphingobacteriales</taxon>
        <taxon>Sphingobacteriaceae</taxon>
        <taxon>Mucilaginibacter</taxon>
    </lineage>
</organism>
<name>A0A223NWM3_9SPHI</name>
<dbReference type="InterPro" id="IPR015168">
    <property type="entry name" value="SsuA/THI5"/>
</dbReference>
<dbReference type="Gene3D" id="3.40.190.10">
    <property type="entry name" value="Periplasmic binding protein-like II"/>
    <property type="match status" value="2"/>
</dbReference>
<comment type="subcellular location">
    <subcellularLocation>
        <location evidence="1">Periplasm</location>
    </subcellularLocation>
</comment>
<evidence type="ECO:0000256" key="2">
    <source>
        <dbReference type="ARBA" id="ARBA00010742"/>
    </source>
</evidence>
<dbReference type="Pfam" id="PF09084">
    <property type="entry name" value="NMT1"/>
    <property type="match status" value="1"/>
</dbReference>
<dbReference type="RefSeq" id="WP_094570637.1">
    <property type="nucleotide sequence ID" value="NZ_CP022743.1"/>
</dbReference>
<evidence type="ECO:0000259" key="4">
    <source>
        <dbReference type="Pfam" id="PF09084"/>
    </source>
</evidence>
<keyword evidence="6" id="KW-1185">Reference proteome</keyword>
<dbReference type="KEGG" id="muc:MuYL_2378"/>
<keyword evidence="3" id="KW-0732">Signal</keyword>
<evidence type="ECO:0000256" key="3">
    <source>
        <dbReference type="ARBA" id="ARBA00022729"/>
    </source>
</evidence>
<dbReference type="PANTHER" id="PTHR30024">
    <property type="entry name" value="ALIPHATIC SULFONATES-BINDING PROTEIN-RELATED"/>
    <property type="match status" value="1"/>
</dbReference>
<gene>
    <name evidence="5" type="ORF">MuYL_2378</name>
</gene>
<feature type="domain" description="SsuA/THI5-like" evidence="4">
    <location>
        <begin position="42"/>
        <end position="250"/>
    </location>
</feature>
<reference evidence="5 6" key="1">
    <citation type="submission" date="2017-08" db="EMBL/GenBank/DDBJ databases">
        <title>Complete genome sequence of Mucilaginibacter sp. strain BJC16-A31.</title>
        <authorList>
            <consortium name="Henan University of Science and Technology"/>
            <person name="You X."/>
        </authorList>
    </citation>
    <scope>NUCLEOTIDE SEQUENCE [LARGE SCALE GENOMIC DNA]</scope>
    <source>
        <strain evidence="5 6">BJC16-A31</strain>
    </source>
</reference>
<comment type="similarity">
    <text evidence="2">Belongs to the bacterial solute-binding protein SsuA/TauA family.</text>
</comment>
<evidence type="ECO:0000313" key="6">
    <source>
        <dbReference type="Proteomes" id="UP000215002"/>
    </source>
</evidence>
<dbReference type="PANTHER" id="PTHR30024:SF47">
    <property type="entry name" value="TAURINE-BINDING PERIPLASMIC PROTEIN"/>
    <property type="match status" value="1"/>
</dbReference>
<dbReference type="OrthoDB" id="9815602at2"/>